<protein>
    <submittedName>
        <fullName evidence="1">Uncharacterized protein</fullName>
    </submittedName>
</protein>
<proteinExistence type="predicted"/>
<gene>
    <name evidence="1" type="ORF">F5144DRAFT_497292</name>
</gene>
<evidence type="ECO:0000313" key="2">
    <source>
        <dbReference type="Proteomes" id="UP000724584"/>
    </source>
</evidence>
<reference evidence="1 2" key="1">
    <citation type="journal article" date="2021" name="Nat. Commun.">
        <title>Genetic determinants of endophytism in the Arabidopsis root mycobiome.</title>
        <authorList>
            <person name="Mesny F."/>
            <person name="Miyauchi S."/>
            <person name="Thiergart T."/>
            <person name="Pickel B."/>
            <person name="Atanasova L."/>
            <person name="Karlsson M."/>
            <person name="Huettel B."/>
            <person name="Barry K.W."/>
            <person name="Haridas S."/>
            <person name="Chen C."/>
            <person name="Bauer D."/>
            <person name="Andreopoulos W."/>
            <person name="Pangilinan J."/>
            <person name="LaButti K."/>
            <person name="Riley R."/>
            <person name="Lipzen A."/>
            <person name="Clum A."/>
            <person name="Drula E."/>
            <person name="Henrissat B."/>
            <person name="Kohler A."/>
            <person name="Grigoriev I.V."/>
            <person name="Martin F.M."/>
            <person name="Hacquard S."/>
        </authorList>
    </citation>
    <scope>NUCLEOTIDE SEQUENCE [LARGE SCALE GENOMIC DNA]</scope>
    <source>
        <strain evidence="1 2">MPI-SDFR-AT-0079</strain>
    </source>
</reference>
<keyword evidence="2" id="KW-1185">Reference proteome</keyword>
<dbReference type="Proteomes" id="UP000724584">
    <property type="component" value="Unassembled WGS sequence"/>
</dbReference>
<accession>A0ACB7P0Y8</accession>
<organism evidence="1 2">
    <name type="scientific">Chaetomium tenue</name>
    <dbReference type="NCBI Taxonomy" id="1854479"/>
    <lineage>
        <taxon>Eukaryota</taxon>
        <taxon>Fungi</taxon>
        <taxon>Dikarya</taxon>
        <taxon>Ascomycota</taxon>
        <taxon>Pezizomycotina</taxon>
        <taxon>Sordariomycetes</taxon>
        <taxon>Sordariomycetidae</taxon>
        <taxon>Sordariales</taxon>
        <taxon>Chaetomiaceae</taxon>
        <taxon>Chaetomium</taxon>
    </lineage>
</organism>
<evidence type="ECO:0000313" key="1">
    <source>
        <dbReference type="EMBL" id="KAH6622688.1"/>
    </source>
</evidence>
<comment type="caution">
    <text evidence="1">The sequence shown here is derived from an EMBL/GenBank/DDBJ whole genome shotgun (WGS) entry which is preliminary data.</text>
</comment>
<dbReference type="EMBL" id="JAGIZQ010000006">
    <property type="protein sequence ID" value="KAH6622688.1"/>
    <property type="molecule type" value="Genomic_DNA"/>
</dbReference>
<name>A0ACB7P0Y8_9PEZI</name>
<sequence length="252" mass="28039">MKFEFVDNSNAIDKTARKRIRSHVAIGRNAGKKISRRSKKELLRRPTRAPSPQVTSALEQPESNNTRGSVSILGLGRLSALPAHLQQSDRSGALDLVQRAISFLDGVRHAPELDLALDYNSESKMWSLQSLFQDEAYFHGAMAVFFAACPSLPDLSDPSPVTNQGNWNARMRHLGLALRLINTRLSGKDAVSTETVTAVLILGLYERQQGEFHRGLVHMDGMQRMLQIRGGILEFSKNNPEIARKILRCVPT</sequence>